<evidence type="ECO:0000313" key="4">
    <source>
        <dbReference type="Proteomes" id="UP001248536"/>
    </source>
</evidence>
<protein>
    <submittedName>
        <fullName evidence="1">Uncharacterized protein</fullName>
    </submittedName>
</protein>
<reference evidence="1" key="2">
    <citation type="submission" date="2020-09" db="EMBL/GenBank/DDBJ databases">
        <authorList>
            <person name="Sun Q."/>
            <person name="Ohkuma M."/>
        </authorList>
    </citation>
    <scope>NUCLEOTIDE SEQUENCE</scope>
    <source>
        <strain evidence="1">JCM 15759</strain>
    </source>
</reference>
<evidence type="ECO:0000313" key="3">
    <source>
        <dbReference type="Proteomes" id="UP000656367"/>
    </source>
</evidence>
<dbReference type="EMBL" id="BMON01000004">
    <property type="protein sequence ID" value="GGM49832.1"/>
    <property type="molecule type" value="Genomic_DNA"/>
</dbReference>
<keyword evidence="4" id="KW-1185">Reference proteome</keyword>
<proteinExistence type="predicted"/>
<comment type="caution">
    <text evidence="1">The sequence shown here is derived from an EMBL/GenBank/DDBJ whole genome shotgun (WGS) entry which is preliminary data.</text>
</comment>
<dbReference type="AlphaFoldDB" id="A0A830FW67"/>
<gene>
    <name evidence="1" type="ORF">GCM10009006_33880</name>
    <name evidence="2" type="ORF">NC662_19290</name>
</gene>
<reference evidence="2 4" key="3">
    <citation type="submission" date="2022-06" db="EMBL/GenBank/DDBJ databases">
        <title>Haloarcula sp. a new haloarchaeum isolate from saline soil.</title>
        <authorList>
            <person name="Strakova D."/>
            <person name="Galisteo C."/>
            <person name="Sanchez-Porro C."/>
            <person name="Ventosa A."/>
        </authorList>
    </citation>
    <scope>NUCLEOTIDE SEQUENCE [LARGE SCALE GENOMIC DNA]</scope>
    <source>
        <strain evidence="2 4">JCM 15760</strain>
    </source>
</reference>
<dbReference type="RefSeq" id="WP_005532692.1">
    <property type="nucleotide sequence ID" value="NZ_BAABDY010000005.1"/>
</dbReference>
<evidence type="ECO:0000313" key="1">
    <source>
        <dbReference type="EMBL" id="GGM49832.1"/>
    </source>
</evidence>
<sequence>MTEIARIIALFVVVSTVPLGGCGDAGGKVSYSGTIEVQNEMFVLNGSVGEEYFSGPGRYEDVAIHLYDKDGEVFRTISIGDINGSEDVSIRDERIPVFVVVDSPDIWGEENSDIATSYYERKPVTDREYLAYVGNTISERDELPVSLP</sequence>
<organism evidence="1 3">
    <name type="scientific">Haloarcula argentinensis</name>
    <dbReference type="NCBI Taxonomy" id="43776"/>
    <lineage>
        <taxon>Archaea</taxon>
        <taxon>Methanobacteriati</taxon>
        <taxon>Methanobacteriota</taxon>
        <taxon>Stenosarchaea group</taxon>
        <taxon>Halobacteria</taxon>
        <taxon>Halobacteriales</taxon>
        <taxon>Haloarculaceae</taxon>
        <taxon>Haloarcula</taxon>
    </lineage>
</organism>
<dbReference type="Proteomes" id="UP001248536">
    <property type="component" value="Unassembled WGS sequence"/>
</dbReference>
<accession>A0A830FW67</accession>
<dbReference type="Proteomes" id="UP000656367">
    <property type="component" value="Unassembled WGS sequence"/>
</dbReference>
<evidence type="ECO:0000313" key="2">
    <source>
        <dbReference type="EMBL" id="MDS0255851.1"/>
    </source>
</evidence>
<name>A0A830FW67_HALAR</name>
<reference evidence="1" key="1">
    <citation type="journal article" date="2014" name="Int. J. Syst. Evol. Microbiol.">
        <title>Complete genome sequence of Corynebacterium casei LMG S-19264T (=DSM 44701T), isolated from a smear-ripened cheese.</title>
        <authorList>
            <consortium name="US DOE Joint Genome Institute (JGI-PGF)"/>
            <person name="Walter F."/>
            <person name="Albersmeier A."/>
            <person name="Kalinowski J."/>
            <person name="Ruckert C."/>
        </authorList>
    </citation>
    <scope>NUCLEOTIDE SEQUENCE</scope>
    <source>
        <strain evidence="1">JCM 15759</strain>
    </source>
</reference>
<dbReference type="OrthoDB" id="224316at2157"/>
<dbReference type="EMBL" id="JAMQCP010000005">
    <property type="protein sequence ID" value="MDS0255851.1"/>
    <property type="molecule type" value="Genomic_DNA"/>
</dbReference>